<reference evidence="8 9" key="1">
    <citation type="journal article" date="2021" name="Nat. Plants">
        <title>The Taxus genome provides insights into paclitaxel biosynthesis.</title>
        <authorList>
            <person name="Xiong X."/>
            <person name="Gou J."/>
            <person name="Liao Q."/>
            <person name="Li Y."/>
            <person name="Zhou Q."/>
            <person name="Bi G."/>
            <person name="Li C."/>
            <person name="Du R."/>
            <person name="Wang X."/>
            <person name="Sun T."/>
            <person name="Guo L."/>
            <person name="Liang H."/>
            <person name="Lu P."/>
            <person name="Wu Y."/>
            <person name="Zhang Z."/>
            <person name="Ro D.K."/>
            <person name="Shang Y."/>
            <person name="Huang S."/>
            <person name="Yan J."/>
        </authorList>
    </citation>
    <scope>NUCLEOTIDE SEQUENCE [LARGE SCALE GENOMIC DNA]</scope>
    <source>
        <strain evidence="8">Ta-2019</strain>
    </source>
</reference>
<protein>
    <recommendedName>
        <fullName evidence="7">Reverse transcriptase RNase H-like domain-containing protein</fullName>
    </recommendedName>
</protein>
<sequence>HTLSVVLVQKTDEGVEAPIAFMSCPLKNHELEYSQLKKHAYAMVKAIKNF</sequence>
<feature type="domain" description="Reverse transcriptase RNase H-like" evidence="7">
    <location>
        <begin position="3"/>
        <end position="50"/>
    </location>
</feature>
<accession>A0AA38KWH1</accession>
<gene>
    <name evidence="8" type="ORF">KI387_037247</name>
</gene>
<keyword evidence="6" id="KW-0695">RNA-directed DNA polymerase</keyword>
<feature type="non-terminal residue" evidence="8">
    <location>
        <position position="1"/>
    </location>
</feature>
<evidence type="ECO:0000313" key="9">
    <source>
        <dbReference type="Proteomes" id="UP000824469"/>
    </source>
</evidence>
<keyword evidence="2" id="KW-0548">Nucleotidyltransferase</keyword>
<keyword evidence="4" id="KW-0255">Endonuclease</keyword>
<dbReference type="InterPro" id="IPR043502">
    <property type="entry name" value="DNA/RNA_pol_sf"/>
</dbReference>
<dbReference type="InterPro" id="IPR041373">
    <property type="entry name" value="RT_RNaseH"/>
</dbReference>
<dbReference type="Proteomes" id="UP000824469">
    <property type="component" value="Unassembled WGS sequence"/>
</dbReference>
<feature type="non-terminal residue" evidence="8">
    <location>
        <position position="50"/>
    </location>
</feature>
<comment type="caution">
    <text evidence="8">The sequence shown here is derived from an EMBL/GenBank/DDBJ whole genome shotgun (WGS) entry which is preliminary data.</text>
</comment>
<evidence type="ECO:0000256" key="6">
    <source>
        <dbReference type="ARBA" id="ARBA00022918"/>
    </source>
</evidence>
<organism evidence="8 9">
    <name type="scientific">Taxus chinensis</name>
    <name type="common">Chinese yew</name>
    <name type="synonym">Taxus wallichiana var. chinensis</name>
    <dbReference type="NCBI Taxonomy" id="29808"/>
    <lineage>
        <taxon>Eukaryota</taxon>
        <taxon>Viridiplantae</taxon>
        <taxon>Streptophyta</taxon>
        <taxon>Embryophyta</taxon>
        <taxon>Tracheophyta</taxon>
        <taxon>Spermatophyta</taxon>
        <taxon>Pinopsida</taxon>
        <taxon>Pinidae</taxon>
        <taxon>Conifers II</taxon>
        <taxon>Cupressales</taxon>
        <taxon>Taxaceae</taxon>
        <taxon>Taxus</taxon>
    </lineage>
</organism>
<keyword evidence="1" id="KW-0808">Transferase</keyword>
<dbReference type="SUPFAM" id="SSF56672">
    <property type="entry name" value="DNA/RNA polymerases"/>
    <property type="match status" value="1"/>
</dbReference>
<dbReference type="AlphaFoldDB" id="A0AA38KWH1"/>
<name>A0AA38KWH1_TAXCH</name>
<evidence type="ECO:0000256" key="1">
    <source>
        <dbReference type="ARBA" id="ARBA00022679"/>
    </source>
</evidence>
<evidence type="ECO:0000256" key="4">
    <source>
        <dbReference type="ARBA" id="ARBA00022759"/>
    </source>
</evidence>
<keyword evidence="3" id="KW-0540">Nuclease</keyword>
<keyword evidence="5" id="KW-0378">Hydrolase</keyword>
<proteinExistence type="predicted"/>
<keyword evidence="9" id="KW-1185">Reference proteome</keyword>
<evidence type="ECO:0000313" key="8">
    <source>
        <dbReference type="EMBL" id="KAH9309336.1"/>
    </source>
</evidence>
<evidence type="ECO:0000256" key="3">
    <source>
        <dbReference type="ARBA" id="ARBA00022722"/>
    </source>
</evidence>
<dbReference type="Pfam" id="PF17917">
    <property type="entry name" value="RT_RNaseH"/>
    <property type="match status" value="1"/>
</dbReference>
<evidence type="ECO:0000256" key="5">
    <source>
        <dbReference type="ARBA" id="ARBA00022801"/>
    </source>
</evidence>
<evidence type="ECO:0000256" key="2">
    <source>
        <dbReference type="ARBA" id="ARBA00022695"/>
    </source>
</evidence>
<dbReference type="EMBL" id="JAHRHJ020000007">
    <property type="protein sequence ID" value="KAH9309336.1"/>
    <property type="molecule type" value="Genomic_DNA"/>
</dbReference>
<evidence type="ECO:0000259" key="7">
    <source>
        <dbReference type="Pfam" id="PF17917"/>
    </source>
</evidence>